<evidence type="ECO:0000313" key="4">
    <source>
        <dbReference type="EMBL" id="ROV93278.1"/>
    </source>
</evidence>
<sequence length="383" mass="40354">MLTTPRLFTAAAVAATALLGVASAAAPPLTPALGARALAAAATDDDSGAAGSVQACDNADGVYAPFCQPAQNSSLYPGTTYYVTWDPSVFDSSNTTVIVEGSYVNTTSDEITAQAFSSPEMEAGRSYYAWTVDGSALPLEDTDADADADSAVFSIALVIRALVAGSNTTAQVYPGPTVVVVVAGTNMTARRAAAAAAAAYRDEAPGVPTGAALYVGLPTVLGFCVLMIFGVCAWNRQARRIGLGNISVKAGGARGARMGRRLTTRRDRKQAIRLAGHDGPEDDEDDDDDDDEGGRRRVKGEKGMCYQDGEPPSHPHLSLRYEDDGWGQDWEHQRVGEKEECRREDHDNGIHVGIARRDSDALGSLAGTPTSEHFPLAQEQKKS</sequence>
<protein>
    <recommendedName>
        <fullName evidence="6">Mid2 domain-containing protein</fullName>
    </recommendedName>
</protein>
<evidence type="ECO:0008006" key="6">
    <source>
        <dbReference type="Google" id="ProtNLM"/>
    </source>
</evidence>
<gene>
    <name evidence="4" type="ORF">VSDG_06879</name>
</gene>
<feature type="chain" id="PRO_5019391591" description="Mid2 domain-containing protein" evidence="3">
    <location>
        <begin position="25"/>
        <end position="383"/>
    </location>
</feature>
<dbReference type="Proteomes" id="UP000284375">
    <property type="component" value="Unassembled WGS sequence"/>
</dbReference>
<proteinExistence type="predicted"/>
<keyword evidence="3" id="KW-0732">Signal</keyword>
<organism evidence="4 5">
    <name type="scientific">Cytospora chrysosperma</name>
    <name type="common">Cytospora canker fungus</name>
    <name type="synonym">Sphaeria chrysosperma</name>
    <dbReference type="NCBI Taxonomy" id="252740"/>
    <lineage>
        <taxon>Eukaryota</taxon>
        <taxon>Fungi</taxon>
        <taxon>Dikarya</taxon>
        <taxon>Ascomycota</taxon>
        <taxon>Pezizomycotina</taxon>
        <taxon>Sordariomycetes</taxon>
        <taxon>Sordariomycetidae</taxon>
        <taxon>Diaporthales</taxon>
        <taxon>Cytosporaceae</taxon>
        <taxon>Cytospora</taxon>
    </lineage>
</organism>
<feature type="region of interest" description="Disordered" evidence="1">
    <location>
        <begin position="360"/>
        <end position="383"/>
    </location>
</feature>
<evidence type="ECO:0000313" key="5">
    <source>
        <dbReference type="Proteomes" id="UP000284375"/>
    </source>
</evidence>
<dbReference type="AlphaFoldDB" id="A0A423VQG4"/>
<name>A0A423VQG4_CYTCH</name>
<feature type="compositionally biased region" description="Basic residues" evidence="1">
    <location>
        <begin position="257"/>
        <end position="268"/>
    </location>
</feature>
<keyword evidence="2" id="KW-0812">Transmembrane</keyword>
<comment type="caution">
    <text evidence="4">The sequence shown here is derived from an EMBL/GenBank/DDBJ whole genome shotgun (WGS) entry which is preliminary data.</text>
</comment>
<feature type="signal peptide" evidence="3">
    <location>
        <begin position="1"/>
        <end position="24"/>
    </location>
</feature>
<evidence type="ECO:0000256" key="2">
    <source>
        <dbReference type="SAM" id="Phobius"/>
    </source>
</evidence>
<dbReference type="OrthoDB" id="4084551at2759"/>
<keyword evidence="2" id="KW-1133">Transmembrane helix</keyword>
<evidence type="ECO:0000256" key="1">
    <source>
        <dbReference type="SAM" id="MobiDB-lite"/>
    </source>
</evidence>
<feature type="region of interest" description="Disordered" evidence="1">
    <location>
        <begin position="254"/>
        <end position="317"/>
    </location>
</feature>
<feature type="transmembrane region" description="Helical" evidence="2">
    <location>
        <begin position="211"/>
        <end position="234"/>
    </location>
</feature>
<evidence type="ECO:0000256" key="3">
    <source>
        <dbReference type="SAM" id="SignalP"/>
    </source>
</evidence>
<dbReference type="EMBL" id="LJZO01000033">
    <property type="protein sequence ID" value="ROV93278.1"/>
    <property type="molecule type" value="Genomic_DNA"/>
</dbReference>
<feature type="compositionally biased region" description="Acidic residues" evidence="1">
    <location>
        <begin position="280"/>
        <end position="292"/>
    </location>
</feature>
<dbReference type="Pfam" id="PF14610">
    <property type="entry name" value="Psg1"/>
    <property type="match status" value="1"/>
</dbReference>
<keyword evidence="2" id="KW-0472">Membrane</keyword>
<reference evidence="4 5" key="1">
    <citation type="submission" date="2015-09" db="EMBL/GenBank/DDBJ databases">
        <title>Host preference determinants of Valsa canker pathogens revealed by comparative genomics.</title>
        <authorList>
            <person name="Yin Z."/>
            <person name="Huang L."/>
        </authorList>
    </citation>
    <scope>NUCLEOTIDE SEQUENCE [LARGE SCALE GENOMIC DNA]</scope>
    <source>
        <strain evidence="4 5">YSFL</strain>
    </source>
</reference>
<dbReference type="InterPro" id="IPR028000">
    <property type="entry name" value="Pma1"/>
</dbReference>
<accession>A0A423VQG4</accession>
<keyword evidence="5" id="KW-1185">Reference proteome</keyword>